<evidence type="ECO:0000256" key="5">
    <source>
        <dbReference type="ARBA" id="ARBA00022804"/>
    </source>
</evidence>
<dbReference type="PRINTS" id="PR00796">
    <property type="entry name" value="SPIKEPROTEIN"/>
</dbReference>
<evidence type="ECO:0000256" key="2">
    <source>
        <dbReference type="ARBA" id="ARBA00010356"/>
    </source>
</evidence>
<evidence type="ECO:0000256" key="7">
    <source>
        <dbReference type="ARBA" id="ARBA00022879"/>
    </source>
</evidence>
<keyword evidence="7" id="KW-0261">Viral envelope protein</keyword>
<proteinExistence type="inferred from homology"/>
<organism evidence="15 16">
    <name type="scientific">Scophthalmus maximus rhabdovirus</name>
    <dbReference type="NCBI Taxonomy" id="936149"/>
    <lineage>
        <taxon>Viruses</taxon>
        <taxon>Riboviria</taxon>
        <taxon>Orthornavirae</taxon>
        <taxon>Negarnaviricota</taxon>
        <taxon>Haploviricotina</taxon>
        <taxon>Monjiviricetes</taxon>
        <taxon>Mononegavirales</taxon>
        <taxon>Rhabdoviridae</taxon>
        <taxon>Alpharhabdovirinae</taxon>
        <taxon>Scophrhavirus</taxon>
        <taxon>Scophrhavirus maximus</taxon>
    </lineage>
</organism>
<dbReference type="GO" id="GO:0055036">
    <property type="term" value="C:virion membrane"/>
    <property type="evidence" value="ECO:0007669"/>
    <property type="project" value="UniProtKB-SubCell"/>
</dbReference>
<dbReference type="RefSeq" id="YP_009094345.1">
    <property type="nucleotide sequence ID" value="NC_025387.1"/>
</dbReference>
<dbReference type="OrthoDB" id="21147at10239"/>
<evidence type="ECO:0000256" key="11">
    <source>
        <dbReference type="ARBA" id="ARBA00023296"/>
    </source>
</evidence>
<evidence type="ECO:0000259" key="13">
    <source>
        <dbReference type="Pfam" id="PF00974"/>
    </source>
</evidence>
<comment type="subcellular location">
    <subcellularLocation>
        <location evidence="1">Virion membrane</location>
        <topology evidence="1">Single-pass type I membrane protein</topology>
    </subcellularLocation>
</comment>
<dbReference type="Gene3D" id="2.30.30.640">
    <property type="match status" value="1"/>
</dbReference>
<gene>
    <name evidence="15" type="primary">G</name>
</gene>
<evidence type="ECO:0000256" key="4">
    <source>
        <dbReference type="ARBA" id="ARBA00022729"/>
    </source>
</evidence>
<evidence type="ECO:0000256" key="9">
    <source>
        <dbReference type="ARBA" id="ARBA00023136"/>
    </source>
</evidence>
<keyword evidence="9 12" id="KW-0472">Membrane</keyword>
<dbReference type="Pfam" id="PF00974">
    <property type="entry name" value="Rhabdo_glycop_FD"/>
    <property type="match status" value="1"/>
</dbReference>
<keyword evidence="3 12" id="KW-0812">Transmembrane</keyword>
<keyword evidence="8 12" id="KW-1133">Transmembrane helix</keyword>
<evidence type="ECO:0000256" key="10">
    <source>
        <dbReference type="ARBA" id="ARBA00023180"/>
    </source>
</evidence>
<keyword evidence="6" id="KW-0946">Virion</keyword>
<dbReference type="GeneID" id="21011784"/>
<feature type="domain" description="Spike glycoprotein fusion" evidence="13">
    <location>
        <begin position="70"/>
        <end position="168"/>
    </location>
</feature>
<comment type="similarity">
    <text evidence="2">Belongs to the novirhabdovirus glycoprotein family.</text>
</comment>
<evidence type="ECO:0000256" key="8">
    <source>
        <dbReference type="ARBA" id="ARBA00022989"/>
    </source>
</evidence>
<evidence type="ECO:0000256" key="6">
    <source>
        <dbReference type="ARBA" id="ARBA00022844"/>
    </source>
</evidence>
<dbReference type="SUPFAM" id="SSF161008">
    <property type="entry name" value="Viral glycoprotein ectodomain-like"/>
    <property type="match status" value="1"/>
</dbReference>
<dbReference type="InterPro" id="IPR002417">
    <property type="entry name" value="Spike_prot"/>
</dbReference>
<evidence type="ECO:0000256" key="12">
    <source>
        <dbReference type="SAM" id="Phobius"/>
    </source>
</evidence>
<dbReference type="GO" id="GO:0019031">
    <property type="term" value="C:viral envelope"/>
    <property type="evidence" value="ECO:0007669"/>
    <property type="project" value="UniProtKB-KW"/>
</dbReference>
<dbReference type="EMBL" id="HQ003891">
    <property type="protein sequence ID" value="ADU05405.1"/>
    <property type="molecule type" value="Viral_cRNA"/>
</dbReference>
<dbReference type="GO" id="GO:0046718">
    <property type="term" value="P:symbiont entry into host cell"/>
    <property type="evidence" value="ECO:0007669"/>
    <property type="project" value="UniProtKB-KW"/>
</dbReference>
<dbReference type="Pfam" id="PF24833">
    <property type="entry name" value="Rhabdo_glycop_CD"/>
    <property type="match status" value="1"/>
</dbReference>
<keyword evidence="16" id="KW-1185">Reference proteome</keyword>
<keyword evidence="5" id="KW-0945">Host-virus interaction</keyword>
<evidence type="ECO:0000256" key="1">
    <source>
        <dbReference type="ARBA" id="ARBA00004563"/>
    </source>
</evidence>
<evidence type="ECO:0000256" key="3">
    <source>
        <dbReference type="ARBA" id="ARBA00022692"/>
    </source>
</evidence>
<evidence type="ECO:0000313" key="16">
    <source>
        <dbReference type="Proteomes" id="UP000101020"/>
    </source>
</evidence>
<evidence type="ECO:0000313" key="15">
    <source>
        <dbReference type="EMBL" id="ADU05405.1"/>
    </source>
</evidence>
<dbReference type="KEGG" id="vg:21011784"/>
<keyword evidence="11" id="KW-1160">Virus entry into host cell</keyword>
<keyword evidence="10" id="KW-0325">Glycoprotein</keyword>
<dbReference type="InterPro" id="IPR055447">
    <property type="entry name" value="Rhabdo_glycop_CD"/>
</dbReference>
<evidence type="ECO:0000259" key="14">
    <source>
        <dbReference type="Pfam" id="PF24833"/>
    </source>
</evidence>
<dbReference type="Proteomes" id="UP000101020">
    <property type="component" value="Segment"/>
</dbReference>
<feature type="transmembrane region" description="Helical" evidence="12">
    <location>
        <begin position="463"/>
        <end position="488"/>
    </location>
</feature>
<keyword evidence="5" id="KW-1161">Viral attachment to host cell</keyword>
<accession>E7D0U5</accession>
<protein>
    <submittedName>
        <fullName evidence="15">Glycoprotein</fullName>
    </submittedName>
</protein>
<dbReference type="InterPro" id="IPR001903">
    <property type="entry name" value="Rhabdo_glycop_FD"/>
</dbReference>
<reference evidence="15 16" key="1">
    <citation type="journal article" date="2011" name="Virus Res.">
        <title>Genome of turbot rhabdovirus exhibits unusual non-coding regions and an additional ORF that could be expressed in fish cell.</title>
        <authorList>
            <person name="Zhu R.L."/>
            <person name="Lei X.Y."/>
            <person name="Ke F."/>
            <person name="Yuan X.P."/>
            <person name="Zhang Q.Y."/>
        </authorList>
    </citation>
    <scope>NUCLEOTIDE SEQUENCE [LARGE SCALE GENOMIC DNA]</scope>
</reference>
<sequence>MGFSMTLIALAFSLAYSEVLYMPDSRNIRWVKARPSVLKCPRKFTYEPSDTTNETDIEVQIPLLRNAHQPGHFCHKTKWVTTCSEGFFGSRTITHAVRHQRVSSAECAVAVKELTSGLAPVPAFPPENCGWLATNTEEQSFVVATPHEVKVDPYNLQFLDKQFLGGVCKGKFCETITDSLMWYSENGALASCPSKKTTLRVYPESTGRWGKFSTVWSDSFVRTNFVDACKIHVCYKDGVRFKHGSAFMYGDNIDSAVKKLIDSHPNCEADQGIIFQDVHTEESMAILNMADSLAVLECIDAVDIAKATGSITQMTLNHMMPDHARIGPGYRLNNGYLEMATVNYIPITVHPRSYSEEVLGTDEEVNNYAWSDWVPSGVKGVESGINGLVKVDGKIHLPWMTIKYQLAEATFDQVMEAQIVHHPAIEYVSNTQNLTDEQLDQHYNGGDLIETVTHMFGTLGQTIGAWIGIFALFVVVVLILVAAICCCAKCSCKRSAPVRPVMYRAPDPLMGDEEGMIKLNPWASV</sequence>
<dbReference type="Gene3D" id="2.30.29.130">
    <property type="match status" value="1"/>
</dbReference>
<feature type="domain" description="Spike glycoprotein G central" evidence="14">
    <location>
        <begin position="266"/>
        <end position="387"/>
    </location>
</feature>
<name>E7D0U5_9RHAB</name>
<dbReference type="GO" id="GO:0019062">
    <property type="term" value="P:virion attachment to host cell"/>
    <property type="evidence" value="ECO:0007669"/>
    <property type="project" value="UniProtKB-KW"/>
</dbReference>
<keyword evidence="4" id="KW-0732">Signal</keyword>